<organism evidence="3 4">
    <name type="scientific">Dokdonia sinensis</name>
    <dbReference type="NCBI Taxonomy" id="2479847"/>
    <lineage>
        <taxon>Bacteria</taxon>
        <taxon>Pseudomonadati</taxon>
        <taxon>Bacteroidota</taxon>
        <taxon>Flavobacteriia</taxon>
        <taxon>Flavobacteriales</taxon>
        <taxon>Flavobacteriaceae</taxon>
        <taxon>Dokdonia</taxon>
    </lineage>
</organism>
<feature type="region of interest" description="Disordered" evidence="2">
    <location>
        <begin position="1"/>
        <end position="21"/>
    </location>
</feature>
<proteinExistence type="inferred from homology"/>
<dbReference type="InterPro" id="IPR007607">
    <property type="entry name" value="BacA/B"/>
</dbReference>
<evidence type="ECO:0000256" key="2">
    <source>
        <dbReference type="SAM" id="MobiDB-lite"/>
    </source>
</evidence>
<feature type="compositionally biased region" description="Basic and acidic residues" evidence="2">
    <location>
        <begin position="1"/>
        <end position="10"/>
    </location>
</feature>
<dbReference type="RefSeq" id="WP_121917584.1">
    <property type="nucleotide sequence ID" value="NZ_REFV01000009.1"/>
</dbReference>
<protein>
    <submittedName>
        <fullName evidence="3">Polymer-forming cytoskeletal protein</fullName>
    </submittedName>
</protein>
<reference evidence="3 4" key="1">
    <citation type="submission" date="2018-10" db="EMBL/GenBank/DDBJ databases">
        <title>Dokdonia luteus sp. nov., isolated from sea water.</title>
        <authorList>
            <person name="Zhou L.Y."/>
            <person name="Du Z.J."/>
        </authorList>
    </citation>
    <scope>NUCLEOTIDE SEQUENCE [LARGE SCALE GENOMIC DNA]</scope>
    <source>
        <strain evidence="3 4">SH27</strain>
    </source>
</reference>
<gene>
    <name evidence="3" type="ORF">EAX61_10160</name>
</gene>
<dbReference type="AlphaFoldDB" id="A0A3M0FZ26"/>
<comment type="caution">
    <text evidence="3">The sequence shown here is derived from an EMBL/GenBank/DDBJ whole genome shotgun (WGS) entry which is preliminary data.</text>
</comment>
<evidence type="ECO:0000313" key="4">
    <source>
        <dbReference type="Proteomes" id="UP000281985"/>
    </source>
</evidence>
<feature type="compositionally biased region" description="Polar residues" evidence="2">
    <location>
        <begin position="11"/>
        <end position="21"/>
    </location>
</feature>
<comment type="similarity">
    <text evidence="1">Belongs to the bactofilin family.</text>
</comment>
<evidence type="ECO:0000256" key="1">
    <source>
        <dbReference type="ARBA" id="ARBA00044755"/>
    </source>
</evidence>
<name>A0A3M0FZ26_9FLAO</name>
<accession>A0A3M0FZ26</accession>
<dbReference type="PANTHER" id="PTHR35024">
    <property type="entry name" value="HYPOTHETICAL CYTOSOLIC PROTEIN"/>
    <property type="match status" value="1"/>
</dbReference>
<dbReference type="EMBL" id="REFV01000009">
    <property type="protein sequence ID" value="RMB57981.1"/>
    <property type="molecule type" value="Genomic_DNA"/>
</dbReference>
<dbReference type="PANTHER" id="PTHR35024:SF4">
    <property type="entry name" value="POLYMER-FORMING CYTOSKELETAL PROTEIN"/>
    <property type="match status" value="1"/>
</dbReference>
<keyword evidence="4" id="KW-1185">Reference proteome</keyword>
<dbReference type="Proteomes" id="UP000281985">
    <property type="component" value="Unassembled WGS sequence"/>
</dbReference>
<dbReference type="OrthoDB" id="5432602at2"/>
<sequence length="135" mass="14127">MFSDNKKDKSPNLTNNQNRISEGSKITGDIVSEGGFRIDGEIVGNVNTPNKVVIGRSGYVKGSLVCNDADIEGKVEGTLTVSNLLSLKAAAHIEGEVTVGKLSVEPGATFNASCVMKGSVKSLEKDATKQGERSA</sequence>
<dbReference type="Pfam" id="PF04519">
    <property type="entry name" value="Bactofilin"/>
    <property type="match status" value="1"/>
</dbReference>
<evidence type="ECO:0000313" key="3">
    <source>
        <dbReference type="EMBL" id="RMB57981.1"/>
    </source>
</evidence>